<accession>A0A0G1JHQ3</accession>
<feature type="transmembrane region" description="Helical" evidence="7">
    <location>
        <begin position="45"/>
        <end position="65"/>
    </location>
</feature>
<reference evidence="8 9" key="1">
    <citation type="journal article" date="2015" name="Nature">
        <title>rRNA introns, odd ribosomes, and small enigmatic genomes across a large radiation of phyla.</title>
        <authorList>
            <person name="Brown C.T."/>
            <person name="Hug L.A."/>
            <person name="Thomas B.C."/>
            <person name="Sharon I."/>
            <person name="Castelle C.J."/>
            <person name="Singh A."/>
            <person name="Wilkins M.J."/>
            <person name="Williams K.H."/>
            <person name="Banfield J.F."/>
        </authorList>
    </citation>
    <scope>NUCLEOTIDE SEQUENCE [LARGE SCALE GENOMIC DNA]</scope>
</reference>
<dbReference type="EMBL" id="LCHW01000001">
    <property type="protein sequence ID" value="KKT43537.1"/>
    <property type="molecule type" value="Genomic_DNA"/>
</dbReference>
<dbReference type="Gene3D" id="1.10.3730.20">
    <property type="match status" value="1"/>
</dbReference>
<keyword evidence="2" id="KW-1003">Cell membrane</keyword>
<dbReference type="Proteomes" id="UP000034051">
    <property type="component" value="Unassembled WGS sequence"/>
</dbReference>
<dbReference type="InterPro" id="IPR000390">
    <property type="entry name" value="Small_drug/metabolite_transptr"/>
</dbReference>
<evidence type="ECO:0000256" key="3">
    <source>
        <dbReference type="ARBA" id="ARBA00022692"/>
    </source>
</evidence>
<sequence length="118" mass="12957">MAYIFLGISIVLTVISQLLLKKSVFGVVDFSLPLGKLTISFLKNPFFLAGVVSFGLAFILWILVLSKMKLSVAYPISTALNLSLVAIVSYVLFKEQLSPVQMSGIGIIIFGIFLLLWK</sequence>
<dbReference type="PANTHER" id="PTHR30561:SF9">
    <property type="entry name" value="4-AMINO-4-DEOXY-L-ARABINOSE-PHOSPHOUNDECAPRENOL FLIPPASE SUBUNIT ARNF-RELATED"/>
    <property type="match status" value="1"/>
</dbReference>
<keyword evidence="4 7" id="KW-1133">Transmembrane helix</keyword>
<evidence type="ECO:0000256" key="2">
    <source>
        <dbReference type="ARBA" id="ARBA00022475"/>
    </source>
</evidence>
<evidence type="ECO:0000256" key="1">
    <source>
        <dbReference type="ARBA" id="ARBA00004651"/>
    </source>
</evidence>
<feature type="transmembrane region" description="Helical" evidence="7">
    <location>
        <begin position="72"/>
        <end position="93"/>
    </location>
</feature>
<dbReference type="InterPro" id="IPR045324">
    <property type="entry name" value="Small_multidrug_res"/>
</dbReference>
<feature type="transmembrane region" description="Helical" evidence="7">
    <location>
        <begin position="99"/>
        <end position="117"/>
    </location>
</feature>
<evidence type="ECO:0000256" key="7">
    <source>
        <dbReference type="SAM" id="Phobius"/>
    </source>
</evidence>
<comment type="subcellular location">
    <subcellularLocation>
        <location evidence="1 6">Cell membrane</location>
        <topology evidence="1 6">Multi-pass membrane protein</topology>
    </subcellularLocation>
</comment>
<evidence type="ECO:0000256" key="5">
    <source>
        <dbReference type="ARBA" id="ARBA00023136"/>
    </source>
</evidence>
<dbReference type="Pfam" id="PF00893">
    <property type="entry name" value="Multi_Drug_Res"/>
    <property type="match status" value="1"/>
</dbReference>
<proteinExistence type="inferred from homology"/>
<organism evidence="8 9">
    <name type="scientific">Candidatus Wolfebacteria bacterium GW2011_GWE2_44_13</name>
    <dbReference type="NCBI Taxonomy" id="1619017"/>
    <lineage>
        <taxon>Bacteria</taxon>
        <taxon>Candidatus Wolfeibacteriota</taxon>
    </lineage>
</organism>
<evidence type="ECO:0000256" key="4">
    <source>
        <dbReference type="ARBA" id="ARBA00022989"/>
    </source>
</evidence>
<name>A0A0G1JHQ3_9BACT</name>
<evidence type="ECO:0000256" key="6">
    <source>
        <dbReference type="RuleBase" id="RU003942"/>
    </source>
</evidence>
<dbReference type="PANTHER" id="PTHR30561">
    <property type="entry name" value="SMR FAMILY PROTON-DEPENDENT DRUG EFFLUX TRANSPORTER SUGE"/>
    <property type="match status" value="1"/>
</dbReference>
<gene>
    <name evidence="8" type="ORF">UW32_C0001G0129</name>
</gene>
<comment type="caution">
    <text evidence="8">The sequence shown here is derived from an EMBL/GenBank/DDBJ whole genome shotgun (WGS) entry which is preliminary data.</text>
</comment>
<evidence type="ECO:0000313" key="8">
    <source>
        <dbReference type="EMBL" id="KKT43537.1"/>
    </source>
</evidence>
<dbReference type="GO" id="GO:0022857">
    <property type="term" value="F:transmembrane transporter activity"/>
    <property type="evidence" value="ECO:0007669"/>
    <property type="project" value="InterPro"/>
</dbReference>
<keyword evidence="3 6" id="KW-0812">Transmembrane</keyword>
<evidence type="ECO:0000313" key="9">
    <source>
        <dbReference type="Proteomes" id="UP000034051"/>
    </source>
</evidence>
<dbReference type="SUPFAM" id="SSF103481">
    <property type="entry name" value="Multidrug resistance efflux transporter EmrE"/>
    <property type="match status" value="1"/>
</dbReference>
<dbReference type="AlphaFoldDB" id="A0A0G1JHQ3"/>
<keyword evidence="5 7" id="KW-0472">Membrane</keyword>
<dbReference type="InterPro" id="IPR037185">
    <property type="entry name" value="EmrE-like"/>
</dbReference>
<dbReference type="GO" id="GO:0005886">
    <property type="term" value="C:plasma membrane"/>
    <property type="evidence" value="ECO:0007669"/>
    <property type="project" value="UniProtKB-SubCell"/>
</dbReference>
<protein>
    <submittedName>
        <fullName evidence="8">Multidrug resistance protein, SMR family</fullName>
    </submittedName>
</protein>
<comment type="similarity">
    <text evidence="6">Belongs to the drug/metabolite transporter (DMT) superfamily. Small multidrug resistance (SMR) (TC 2.A.7.1) family.</text>
</comment>